<sequence length="93" mass="11176">MNKELLHSFVLKFRVNSNLRAGFLPPNIDDFEFPFKMYHGAYKEAIEEIQKERECTDEELNVFHDLFQVFMDNLKESLNYNVAENIMIKRIEE</sequence>
<dbReference type="EMBL" id="FNQE01000049">
    <property type="protein sequence ID" value="SDZ38560.1"/>
    <property type="molecule type" value="Genomic_DNA"/>
</dbReference>
<reference evidence="1 2" key="1">
    <citation type="submission" date="2016-10" db="EMBL/GenBank/DDBJ databases">
        <authorList>
            <person name="de Groot N.N."/>
        </authorList>
    </citation>
    <scope>NUCLEOTIDE SEQUENCE [LARGE SCALE GENOMIC DNA]</scope>
    <source>
        <strain evidence="1 2">DSM 21650</strain>
    </source>
</reference>
<protein>
    <submittedName>
        <fullName evidence="1">Uncharacterized protein</fullName>
    </submittedName>
</protein>
<proteinExistence type="predicted"/>
<accession>A0A1H3SLI9</accession>
<dbReference type="RefSeq" id="WP_091733022.1">
    <property type="nucleotide sequence ID" value="NZ_FNQE01000049.1"/>
</dbReference>
<dbReference type="OrthoDB" id="9876095at2"/>
<evidence type="ECO:0000313" key="1">
    <source>
        <dbReference type="EMBL" id="SDZ38560.1"/>
    </source>
</evidence>
<dbReference type="Proteomes" id="UP000198625">
    <property type="component" value="Unassembled WGS sequence"/>
</dbReference>
<dbReference type="AlphaFoldDB" id="A0A1H3SLI9"/>
<evidence type="ECO:0000313" key="2">
    <source>
        <dbReference type="Proteomes" id="UP000198625"/>
    </source>
</evidence>
<organism evidence="1 2">
    <name type="scientific">Proteiniborus ethanoligenes</name>
    <dbReference type="NCBI Taxonomy" id="415015"/>
    <lineage>
        <taxon>Bacteria</taxon>
        <taxon>Bacillati</taxon>
        <taxon>Bacillota</taxon>
        <taxon>Clostridia</taxon>
        <taxon>Eubacteriales</taxon>
        <taxon>Proteiniborus</taxon>
    </lineage>
</organism>
<keyword evidence="2" id="KW-1185">Reference proteome</keyword>
<gene>
    <name evidence="1" type="ORF">SAMN05660462_02972</name>
</gene>
<name>A0A1H3SLI9_9FIRM</name>